<organism evidence="2 3">
    <name type="scientific">Paramuricea clavata</name>
    <name type="common">Red gorgonian</name>
    <name type="synonym">Violescent sea-whip</name>
    <dbReference type="NCBI Taxonomy" id="317549"/>
    <lineage>
        <taxon>Eukaryota</taxon>
        <taxon>Metazoa</taxon>
        <taxon>Cnidaria</taxon>
        <taxon>Anthozoa</taxon>
        <taxon>Octocorallia</taxon>
        <taxon>Malacalcyonacea</taxon>
        <taxon>Plexauridae</taxon>
        <taxon>Paramuricea</taxon>
    </lineage>
</organism>
<proteinExistence type="predicted"/>
<comment type="caution">
    <text evidence="2">The sequence shown here is derived from an EMBL/GenBank/DDBJ whole genome shotgun (WGS) entry which is preliminary data.</text>
</comment>
<protein>
    <submittedName>
        <fullName evidence="2">Uncharacterized protein</fullName>
    </submittedName>
</protein>
<reference evidence="2" key="1">
    <citation type="submission" date="2020-04" db="EMBL/GenBank/DDBJ databases">
        <authorList>
            <person name="Alioto T."/>
            <person name="Alioto T."/>
            <person name="Gomez Garrido J."/>
        </authorList>
    </citation>
    <scope>NUCLEOTIDE SEQUENCE</scope>
    <source>
        <strain evidence="2">A484AB</strain>
    </source>
</reference>
<feature type="compositionally biased region" description="Polar residues" evidence="1">
    <location>
        <begin position="36"/>
        <end position="46"/>
    </location>
</feature>
<dbReference type="AlphaFoldDB" id="A0A7D9LPA7"/>
<evidence type="ECO:0000256" key="1">
    <source>
        <dbReference type="SAM" id="MobiDB-lite"/>
    </source>
</evidence>
<sequence>QASEDNQSCLGDQDVDSDSDSQRPDLGDTLAAKDATTPQLEETPTPINALRWKLSQHSCLGTPKDAIEERFDDQTSACSYTSYRLVDIQQLSSAVFDIHKCRKGRLHDFVSNL</sequence>
<gene>
    <name evidence="2" type="ORF">PACLA_8A078267</name>
</gene>
<name>A0A7D9LPA7_PARCT</name>
<feature type="non-terminal residue" evidence="2">
    <location>
        <position position="1"/>
    </location>
</feature>
<feature type="compositionally biased region" description="Polar residues" evidence="1">
    <location>
        <begin position="1"/>
        <end position="10"/>
    </location>
</feature>
<keyword evidence="3" id="KW-1185">Reference proteome</keyword>
<accession>A0A7D9LPA7</accession>
<feature type="region of interest" description="Disordered" evidence="1">
    <location>
        <begin position="1"/>
        <end position="47"/>
    </location>
</feature>
<dbReference type="Proteomes" id="UP001152795">
    <property type="component" value="Unassembled WGS sequence"/>
</dbReference>
<evidence type="ECO:0000313" key="3">
    <source>
        <dbReference type="Proteomes" id="UP001152795"/>
    </source>
</evidence>
<dbReference type="EMBL" id="CACRXK020023713">
    <property type="protein sequence ID" value="CAB4038019.1"/>
    <property type="molecule type" value="Genomic_DNA"/>
</dbReference>
<evidence type="ECO:0000313" key="2">
    <source>
        <dbReference type="EMBL" id="CAB4038019.1"/>
    </source>
</evidence>